<feature type="region of interest" description="Disordered" evidence="1">
    <location>
        <begin position="261"/>
        <end position="299"/>
    </location>
</feature>
<keyword evidence="2" id="KW-1133">Transmembrane helix</keyword>
<name>A0A367LA93_9HYPO</name>
<comment type="caution">
    <text evidence="3">The sequence shown here is derived from an EMBL/GenBank/DDBJ whole genome shotgun (WGS) entry which is preliminary data.</text>
</comment>
<evidence type="ECO:0000313" key="3">
    <source>
        <dbReference type="EMBL" id="RCI11339.1"/>
    </source>
</evidence>
<protein>
    <submittedName>
        <fullName evidence="3">Uncharacterized protein</fullName>
    </submittedName>
</protein>
<keyword evidence="2" id="KW-0472">Membrane</keyword>
<gene>
    <name evidence="3" type="ORF">L249_7600</name>
</gene>
<feature type="compositionally biased region" description="Basic and acidic residues" evidence="1">
    <location>
        <begin position="17"/>
        <end position="29"/>
    </location>
</feature>
<feature type="compositionally biased region" description="Polar residues" evidence="1">
    <location>
        <begin position="271"/>
        <end position="299"/>
    </location>
</feature>
<feature type="compositionally biased region" description="Basic and acidic residues" evidence="1">
    <location>
        <begin position="1"/>
        <end position="10"/>
    </location>
</feature>
<dbReference type="EMBL" id="LKCN02000010">
    <property type="protein sequence ID" value="RCI11339.1"/>
    <property type="molecule type" value="Genomic_DNA"/>
</dbReference>
<dbReference type="AlphaFoldDB" id="A0A367LA93"/>
<dbReference type="Proteomes" id="UP000253664">
    <property type="component" value="Unassembled WGS sequence"/>
</dbReference>
<evidence type="ECO:0000313" key="4">
    <source>
        <dbReference type="Proteomes" id="UP000253664"/>
    </source>
</evidence>
<feature type="region of interest" description="Disordered" evidence="1">
    <location>
        <begin position="1"/>
        <end position="34"/>
    </location>
</feature>
<reference evidence="3 4" key="1">
    <citation type="journal article" date="2015" name="BMC Genomics">
        <title>Insights from the genome of Ophiocordyceps polyrhachis-furcata to pathogenicity and host specificity in insect fungi.</title>
        <authorList>
            <person name="Wichadakul D."/>
            <person name="Kobmoo N."/>
            <person name="Ingsriswang S."/>
            <person name="Tangphatsornruang S."/>
            <person name="Chantasingh D."/>
            <person name="Luangsa-ard J.J."/>
            <person name="Eurwilaichitr L."/>
        </authorList>
    </citation>
    <scope>NUCLEOTIDE SEQUENCE [LARGE SCALE GENOMIC DNA]</scope>
    <source>
        <strain evidence="3 4">BCC 54312</strain>
    </source>
</reference>
<evidence type="ECO:0000256" key="2">
    <source>
        <dbReference type="SAM" id="Phobius"/>
    </source>
</evidence>
<sequence>MESNTKERKTLLCKNESWNKDKDKDKGETKSSSSAFSSVPVLRPCSTSLFYVPVVCQKERKVANGTSESRTGFTIHTTSQGHGAATKKKKVSRLKRPSPLCLRATLPKRVNPPASVVNRVSGGRSVCLPLPSVSLSVSVSLCSQYYPDYSRSSTKHTGYVFTSLFFFSPIMAPWVQSAVMALGMAALATAKPATAPGAVGGNAGTGVGTGAVGGGAVGGTNTVGAIGTGTLLTSATVRATALATTATRPLVSVTPTGTLLRTTGALAGNRPTGTANNNNQPTQSSVPGRGTQNNGNRNASDKTYSASLLGLCVAAGAAVFGTMALA</sequence>
<keyword evidence="4" id="KW-1185">Reference proteome</keyword>
<proteinExistence type="predicted"/>
<keyword evidence="2" id="KW-0812">Transmembrane</keyword>
<feature type="transmembrane region" description="Helical" evidence="2">
    <location>
        <begin position="158"/>
        <end position="175"/>
    </location>
</feature>
<feature type="transmembrane region" description="Helical" evidence="2">
    <location>
        <begin position="306"/>
        <end position="325"/>
    </location>
</feature>
<evidence type="ECO:0000256" key="1">
    <source>
        <dbReference type="SAM" id="MobiDB-lite"/>
    </source>
</evidence>
<organism evidence="3 4">
    <name type="scientific">Ophiocordyceps polyrhachis-furcata BCC 54312</name>
    <dbReference type="NCBI Taxonomy" id="1330021"/>
    <lineage>
        <taxon>Eukaryota</taxon>
        <taxon>Fungi</taxon>
        <taxon>Dikarya</taxon>
        <taxon>Ascomycota</taxon>
        <taxon>Pezizomycotina</taxon>
        <taxon>Sordariomycetes</taxon>
        <taxon>Hypocreomycetidae</taxon>
        <taxon>Hypocreales</taxon>
        <taxon>Ophiocordycipitaceae</taxon>
        <taxon>Ophiocordyceps</taxon>
    </lineage>
</organism>
<accession>A0A367LA93</accession>